<feature type="transmembrane region" description="Helical" evidence="4">
    <location>
        <begin position="25"/>
        <end position="43"/>
    </location>
</feature>
<name>A0ABM9F6N2_9ENTR</name>
<dbReference type="SUPFAM" id="SSF50956">
    <property type="entry name" value="Thermostable phytase (3-phytase)"/>
    <property type="match status" value="1"/>
</dbReference>
<evidence type="ECO:0000313" key="6">
    <source>
        <dbReference type="Proteomes" id="UP001152651"/>
    </source>
</evidence>
<evidence type="ECO:0000256" key="3">
    <source>
        <dbReference type="ARBA" id="ARBA00023136"/>
    </source>
</evidence>
<evidence type="ECO:0000256" key="2">
    <source>
        <dbReference type="ARBA" id="ARBA00022475"/>
    </source>
</evidence>
<proteinExistence type="predicted"/>
<dbReference type="InterPro" id="IPR009722">
    <property type="entry name" value="YjiK/CarP"/>
</dbReference>
<dbReference type="Gene3D" id="2.130.10.10">
    <property type="entry name" value="YVTN repeat-like/Quinoprotein amine dehydrogenase"/>
    <property type="match status" value="1"/>
</dbReference>
<keyword evidence="3 4" id="KW-0472">Membrane</keyword>
<dbReference type="Proteomes" id="UP001152651">
    <property type="component" value="Unassembled WGS sequence"/>
</dbReference>
<sequence>METYRGYLTLPFIRCGFMKNKKTKIFAGLIIVLFCIFSFYYYITNYPQIDNYHVTIDAREISGLEGGLSGLTWNTDTQTLFAVTDAPSLILELSTDGKVLRRIKTDKPADLEAIEYIGNHRFYLSKEKSGTLAIITINNDTQKVDISHAETYRPTVQADKQNSGVEGLAWKPELSRMVTAQEKKPVRIFNILDNEGVFKTDKSPLNELMLSWYVRDISGMDFDGSTSNLYILSDISQKVVLVDREHNLKFMSLTAGHYGLARDIPQPEGIATDGTGNLYIVSEPNLFYKFSPR</sequence>
<dbReference type="InterPro" id="IPR015943">
    <property type="entry name" value="WD40/YVTN_repeat-like_dom_sf"/>
</dbReference>
<dbReference type="Pfam" id="PF06977">
    <property type="entry name" value="SdiA-regulated"/>
    <property type="match status" value="1"/>
</dbReference>
<evidence type="ECO:0000256" key="1">
    <source>
        <dbReference type="ARBA" id="ARBA00004162"/>
    </source>
</evidence>
<protein>
    <recommendedName>
        <fullName evidence="7">SdiA-regulated domain-containing protein</fullName>
    </recommendedName>
</protein>
<evidence type="ECO:0008006" key="7">
    <source>
        <dbReference type="Google" id="ProtNLM"/>
    </source>
</evidence>
<comment type="caution">
    <text evidence="5">The sequence shown here is derived from an EMBL/GenBank/DDBJ whole genome shotgun (WGS) entry which is preliminary data.</text>
</comment>
<comment type="subcellular location">
    <subcellularLocation>
        <location evidence="1">Cell membrane</location>
        <topology evidence="1">Single-pass membrane protein</topology>
    </subcellularLocation>
</comment>
<dbReference type="EMBL" id="CALSBS010000003">
    <property type="protein sequence ID" value="CAH6636428.1"/>
    <property type="molecule type" value="Genomic_DNA"/>
</dbReference>
<keyword evidence="4" id="KW-0812">Transmembrane</keyword>
<dbReference type="CDD" id="cd09971">
    <property type="entry name" value="SdiA-regulated"/>
    <property type="match status" value="1"/>
</dbReference>
<gene>
    <name evidence="5" type="ORF">FBBNIHIM_06310</name>
</gene>
<organism evidence="5 6">
    <name type="scientific">Pseudocitrobacter vendiensis</name>
    <dbReference type="NCBI Taxonomy" id="2488306"/>
    <lineage>
        <taxon>Bacteria</taxon>
        <taxon>Pseudomonadati</taxon>
        <taxon>Pseudomonadota</taxon>
        <taxon>Gammaproteobacteria</taxon>
        <taxon>Enterobacterales</taxon>
        <taxon>Enterobacteriaceae</taxon>
        <taxon>Pseudocitrobacter</taxon>
    </lineage>
</organism>
<keyword evidence="6" id="KW-1185">Reference proteome</keyword>
<accession>A0ABM9F6N2</accession>
<reference evidence="5" key="1">
    <citation type="submission" date="2022-05" db="EMBL/GenBank/DDBJ databases">
        <authorList>
            <person name="Blom J."/>
        </authorList>
    </citation>
    <scope>NUCLEOTIDE SEQUENCE</scope>
    <source>
        <strain evidence="5">Type strain: CPO20170097</strain>
    </source>
</reference>
<keyword evidence="2" id="KW-1003">Cell membrane</keyword>
<keyword evidence="4" id="KW-1133">Transmembrane helix</keyword>
<evidence type="ECO:0000313" key="5">
    <source>
        <dbReference type="EMBL" id="CAH6636428.1"/>
    </source>
</evidence>
<evidence type="ECO:0000256" key="4">
    <source>
        <dbReference type="SAM" id="Phobius"/>
    </source>
</evidence>